<dbReference type="Gene3D" id="2.60.40.790">
    <property type="match status" value="1"/>
</dbReference>
<comment type="caution">
    <text evidence="6">The sequence shown here is derived from an EMBL/GenBank/DDBJ whole genome shotgun (WGS) entry which is preliminary data.</text>
</comment>
<dbReference type="GO" id="GO:0009408">
    <property type="term" value="P:response to heat"/>
    <property type="evidence" value="ECO:0007669"/>
    <property type="project" value="InterPro"/>
</dbReference>
<dbReference type="AlphaFoldDB" id="A0A7C4D4V7"/>
<keyword evidence="1" id="KW-0346">Stress response</keyword>
<evidence type="ECO:0000259" key="5">
    <source>
        <dbReference type="PROSITE" id="PS51203"/>
    </source>
</evidence>
<dbReference type="PANTHER" id="PTHR46733">
    <property type="entry name" value="26.5 KDA HEAT SHOCK PROTEIN, MITOCHONDRIAL"/>
    <property type="match status" value="1"/>
</dbReference>
<evidence type="ECO:0000256" key="3">
    <source>
        <dbReference type="RuleBase" id="RU003616"/>
    </source>
</evidence>
<evidence type="ECO:0000259" key="4">
    <source>
        <dbReference type="PROSITE" id="PS01031"/>
    </source>
</evidence>
<name>A0A7C4D4V7_THEPE</name>
<dbReference type="PROSITE" id="PS51203">
    <property type="entry name" value="CS"/>
    <property type="match status" value="1"/>
</dbReference>
<feature type="domain" description="CS" evidence="5">
    <location>
        <begin position="78"/>
        <end position="166"/>
    </location>
</feature>
<evidence type="ECO:0000256" key="2">
    <source>
        <dbReference type="PROSITE-ProRule" id="PRU00285"/>
    </source>
</evidence>
<dbReference type="PANTHER" id="PTHR46733:SF4">
    <property type="entry name" value="HEAT SHOCK PROTEIN 21, CHLOROPLASTIC"/>
    <property type="match status" value="1"/>
</dbReference>
<dbReference type="SUPFAM" id="SSF49764">
    <property type="entry name" value="HSP20-like chaperones"/>
    <property type="match status" value="1"/>
</dbReference>
<dbReference type="EMBL" id="DTBQ01000098">
    <property type="protein sequence ID" value="HGM46813.1"/>
    <property type="molecule type" value="Genomic_DNA"/>
</dbReference>
<comment type="similarity">
    <text evidence="2 3">Belongs to the small heat shock protein (HSP20) family.</text>
</comment>
<dbReference type="InterPro" id="IPR002068">
    <property type="entry name" value="A-crystallin/Hsp20_dom"/>
</dbReference>
<dbReference type="Pfam" id="PF00011">
    <property type="entry name" value="HSP20"/>
    <property type="match status" value="1"/>
</dbReference>
<dbReference type="CDD" id="cd06464">
    <property type="entry name" value="ACD_sHsps-like"/>
    <property type="match status" value="1"/>
</dbReference>
<organism evidence="6">
    <name type="scientific">Thermofilum pendens</name>
    <dbReference type="NCBI Taxonomy" id="2269"/>
    <lineage>
        <taxon>Archaea</taxon>
        <taxon>Thermoproteota</taxon>
        <taxon>Thermoprotei</taxon>
        <taxon>Thermofilales</taxon>
        <taxon>Thermofilaceae</taxon>
        <taxon>Thermofilum</taxon>
    </lineage>
</organism>
<dbReference type="NCBIfam" id="NF041800">
    <property type="entry name" value="Hsp20"/>
    <property type="match status" value="1"/>
</dbReference>
<accession>A0A7C4D4V7</accession>
<feature type="domain" description="SHSP" evidence="4">
    <location>
        <begin position="73"/>
        <end position="170"/>
    </location>
</feature>
<dbReference type="InterPro" id="IPR007052">
    <property type="entry name" value="CS_dom"/>
</dbReference>
<gene>
    <name evidence="6" type="ORF">ENU21_03530</name>
</gene>
<proteinExistence type="inferred from homology"/>
<evidence type="ECO:0000256" key="1">
    <source>
        <dbReference type="ARBA" id="ARBA00023016"/>
    </source>
</evidence>
<dbReference type="PROSITE" id="PS01031">
    <property type="entry name" value="SHSP"/>
    <property type="match status" value="1"/>
</dbReference>
<dbReference type="InterPro" id="IPR008978">
    <property type="entry name" value="HSP20-like_chaperone"/>
</dbReference>
<evidence type="ECO:0000313" key="6">
    <source>
        <dbReference type="EMBL" id="HGM46813.1"/>
    </source>
</evidence>
<dbReference type="InterPro" id="IPR044587">
    <property type="entry name" value="HSP21-like"/>
</dbReference>
<protein>
    <submittedName>
        <fullName evidence="6">Hsp20/alpha crystallin family protein</fullName>
    </submittedName>
</protein>
<sequence>MSEFDEWFRRVRKLMEEMDKMFEEMVRGSLAFEGRGGRRVIGPYYYGFSVEIGPDGVPKVREWGNIKPGRIKPVITETIEPFTDIFDEGDRYRIIVDIPGVDKDQINIEGSEHSIIVSTEGERKYYKEIRLEDAIDPNTAKAQYKNGVLTITVEKKEKKRREPTTKIKIE</sequence>
<reference evidence="6" key="1">
    <citation type="journal article" date="2020" name="mSystems">
        <title>Genome- and Community-Level Interaction Insights into Carbon Utilization and Element Cycling Functions of Hydrothermarchaeota in Hydrothermal Sediment.</title>
        <authorList>
            <person name="Zhou Z."/>
            <person name="Liu Y."/>
            <person name="Xu W."/>
            <person name="Pan J."/>
            <person name="Luo Z.H."/>
            <person name="Li M."/>
        </authorList>
    </citation>
    <scope>NUCLEOTIDE SEQUENCE</scope>
    <source>
        <strain evidence="6">SpSt-649</strain>
    </source>
</reference>